<dbReference type="InterPro" id="IPR001109">
    <property type="entry name" value="Hydrogenase_HupF/HypC"/>
</dbReference>
<dbReference type="GO" id="GO:0051604">
    <property type="term" value="P:protein maturation"/>
    <property type="evidence" value="ECO:0007669"/>
    <property type="project" value="TreeGrafter"/>
</dbReference>
<evidence type="ECO:0000313" key="3">
    <source>
        <dbReference type="Proteomes" id="UP000052257"/>
    </source>
</evidence>
<dbReference type="AlphaFoldDB" id="A0A9W5ETM1"/>
<dbReference type="Gene3D" id="2.30.30.140">
    <property type="match status" value="1"/>
</dbReference>
<dbReference type="GO" id="GO:0005506">
    <property type="term" value="F:iron ion binding"/>
    <property type="evidence" value="ECO:0007669"/>
    <property type="project" value="TreeGrafter"/>
</dbReference>
<gene>
    <name evidence="2" type="primary">hypC</name>
    <name evidence="2" type="ORF">ERS739220_01585</name>
</gene>
<dbReference type="PANTHER" id="PTHR35177">
    <property type="entry name" value="HYDROGENASE MATURATION FACTOR HYBG"/>
    <property type="match status" value="1"/>
</dbReference>
<dbReference type="NCBIfam" id="TIGR00074">
    <property type="entry name" value="hypC_hupF"/>
    <property type="match status" value="1"/>
</dbReference>
<evidence type="ECO:0000313" key="2">
    <source>
        <dbReference type="EMBL" id="CUU85398.1"/>
    </source>
</evidence>
<dbReference type="Proteomes" id="UP000052257">
    <property type="component" value="Unassembled WGS sequence"/>
</dbReference>
<accession>A0A9W5ETM1</accession>
<name>A0A9W5ETM1_CAMHY</name>
<sequence length="106" mass="11497">MDKLFENKKGIKIMCLSIPSKVISIDENNFATVETLGVKRGVSLDLIGEPVGVGDYVLIHVGFAMEKIDTKYALESLEIYKQIADDMSSGKISADEGDMGLAALKD</sequence>
<dbReference type="Pfam" id="PF01455">
    <property type="entry name" value="HupF_HypC"/>
    <property type="match status" value="1"/>
</dbReference>
<dbReference type="GO" id="GO:1902670">
    <property type="term" value="F:carbon dioxide binding"/>
    <property type="evidence" value="ECO:0007669"/>
    <property type="project" value="TreeGrafter"/>
</dbReference>
<dbReference type="EMBL" id="FAUW01000004">
    <property type="protein sequence ID" value="CUU85398.1"/>
    <property type="molecule type" value="Genomic_DNA"/>
</dbReference>
<dbReference type="PRINTS" id="PR00445">
    <property type="entry name" value="HUPFHYPC"/>
</dbReference>
<dbReference type="FunFam" id="2.30.30.140:FF:000022">
    <property type="entry name" value="Hydrogenase assembly chaperone HybG"/>
    <property type="match status" value="1"/>
</dbReference>
<proteinExistence type="inferred from homology"/>
<protein>
    <submittedName>
        <fullName evidence="2">Hydrogenase assembly chaperone HypC/HupF</fullName>
    </submittedName>
</protein>
<dbReference type="SUPFAM" id="SSF159127">
    <property type="entry name" value="HupF/HypC-like"/>
    <property type="match status" value="1"/>
</dbReference>
<comment type="similarity">
    <text evidence="1">Belongs to the HupF/HypC family.</text>
</comment>
<evidence type="ECO:0000256" key="1">
    <source>
        <dbReference type="ARBA" id="ARBA00006018"/>
    </source>
</evidence>
<comment type="caution">
    <text evidence="2">The sequence shown here is derived from an EMBL/GenBank/DDBJ whole genome shotgun (WGS) entry which is preliminary data.</text>
</comment>
<organism evidence="2 3">
    <name type="scientific">Campylobacter hyointestinalis subsp. hyointestinalis</name>
    <dbReference type="NCBI Taxonomy" id="91352"/>
    <lineage>
        <taxon>Bacteria</taxon>
        <taxon>Pseudomonadati</taxon>
        <taxon>Campylobacterota</taxon>
        <taxon>Epsilonproteobacteria</taxon>
        <taxon>Campylobacterales</taxon>
        <taxon>Campylobacteraceae</taxon>
        <taxon>Campylobacter</taxon>
    </lineage>
</organism>
<reference evidence="2 3" key="1">
    <citation type="submission" date="2015-11" db="EMBL/GenBank/DDBJ databases">
        <authorList>
            <consortium name="Pathogen Informatics"/>
        </authorList>
    </citation>
    <scope>NUCLEOTIDE SEQUENCE [LARGE SCALE GENOMIC DNA]</scope>
    <source>
        <strain evidence="2 3">006A-0191</strain>
    </source>
</reference>
<dbReference type="PANTHER" id="PTHR35177:SF2">
    <property type="entry name" value="HYDROGENASE MATURATION FACTOR HYBG"/>
    <property type="match status" value="1"/>
</dbReference>